<dbReference type="VEuPathDB" id="GiardiaDB:QR46_1383"/>
<accession>V6U0E1</accession>
<dbReference type="AlphaFoldDB" id="V6U0E1"/>
<reference evidence="2" key="1">
    <citation type="submission" date="2012-02" db="EMBL/GenBank/DDBJ databases">
        <title>Genome sequencing of Giardia lamblia Genotypes A2 and B isolates (DH and GS) and comparative analysis with the genomes of Genotypes A1 and E (WB and Pig).</title>
        <authorList>
            <person name="Adam R."/>
            <person name="Dahlstrom E."/>
            <person name="Martens C."/>
            <person name="Bruno D."/>
            <person name="Barbian K."/>
            <person name="Porcella S.F."/>
            <person name="Nash T."/>
        </authorList>
    </citation>
    <scope>NUCLEOTIDE SEQUENCE</scope>
    <source>
        <strain evidence="2">GS</strain>
    </source>
</reference>
<evidence type="ECO:0000313" key="1">
    <source>
        <dbReference type="EMBL" id="ESU44466.1"/>
    </source>
</evidence>
<gene>
    <name evidence="1" type="ORF">GSB_151822</name>
</gene>
<dbReference type="GO" id="GO:0016746">
    <property type="term" value="F:acyltransferase activity"/>
    <property type="evidence" value="ECO:0007669"/>
    <property type="project" value="UniProtKB-KW"/>
</dbReference>
<comment type="caution">
    <text evidence="1">The sequence shown here is derived from an EMBL/GenBank/DDBJ whole genome shotgun (WGS) entry which is preliminary data.</text>
</comment>
<protein>
    <submittedName>
        <fullName evidence="1">Dihydrolipoamide acyltransferase</fullName>
    </submittedName>
</protein>
<keyword evidence="1" id="KW-0808">Transferase</keyword>
<dbReference type="Proteomes" id="UP000018040">
    <property type="component" value="Unassembled WGS sequence"/>
</dbReference>
<keyword evidence="1" id="KW-0012">Acyltransferase</keyword>
<sequence>MIVCACSACRGSSTRSWRSRHTAISTTRTRSRTPGHRQVQDHRRGVTLPHQMDHYYNEKLKKYRDGTLPIVYGTDGSLHPKSRRHLGAPRGRQKLSIRAALPSHTWLRRPTSI</sequence>
<proteinExistence type="predicted"/>
<organism evidence="1 2">
    <name type="scientific">Giardia intestinalis</name>
    <name type="common">Giardia lamblia</name>
    <dbReference type="NCBI Taxonomy" id="5741"/>
    <lineage>
        <taxon>Eukaryota</taxon>
        <taxon>Metamonada</taxon>
        <taxon>Diplomonadida</taxon>
        <taxon>Hexamitidae</taxon>
        <taxon>Giardiinae</taxon>
        <taxon>Giardia</taxon>
    </lineage>
</organism>
<name>V6U0E1_GIAIN</name>
<evidence type="ECO:0000313" key="2">
    <source>
        <dbReference type="Proteomes" id="UP000018040"/>
    </source>
</evidence>
<dbReference type="EMBL" id="AHHH01000022">
    <property type="protein sequence ID" value="ESU44466.1"/>
    <property type="molecule type" value="Genomic_DNA"/>
</dbReference>
<reference evidence="1 2" key="2">
    <citation type="journal article" date="2013" name="Genome Biol. Evol.">
        <title>Genome sequencing of Giardia lamblia genotypes A2 and B isolates (DH and GS) and comparative analysis with the genomes of genotypes A1 and E (WB and Pig).</title>
        <authorList>
            <person name="Adam R.D."/>
            <person name="Dahlstrom E.W."/>
            <person name="Martens C.A."/>
            <person name="Bruno D.P."/>
            <person name="Barbian K.D."/>
            <person name="Ricklefs S.M."/>
            <person name="Hernandez M.M."/>
            <person name="Narla N.P."/>
            <person name="Patel R.B."/>
            <person name="Porcella S.F."/>
            <person name="Nash T.E."/>
        </authorList>
    </citation>
    <scope>NUCLEOTIDE SEQUENCE [LARGE SCALE GENOMIC DNA]</scope>
    <source>
        <strain evidence="1 2">GS</strain>
    </source>
</reference>